<dbReference type="EMBL" id="LT670818">
    <property type="protein sequence ID" value="SHG38478.1"/>
    <property type="molecule type" value="Genomic_DNA"/>
</dbReference>
<reference evidence="1 2" key="1">
    <citation type="submission" date="2016-11" db="EMBL/GenBank/DDBJ databases">
        <authorList>
            <person name="Jaros S."/>
            <person name="Januszkiewicz K."/>
            <person name="Wedrychowicz H."/>
        </authorList>
    </citation>
    <scope>NUCLEOTIDE SEQUENCE [LARGE SCALE GENOMIC DNA]</scope>
    <source>
        <strain evidence="1 2">GAS242</strain>
    </source>
</reference>
<organism evidence="1 2">
    <name type="scientific">Bradyrhizobium erythrophlei</name>
    <dbReference type="NCBI Taxonomy" id="1437360"/>
    <lineage>
        <taxon>Bacteria</taxon>
        <taxon>Pseudomonadati</taxon>
        <taxon>Pseudomonadota</taxon>
        <taxon>Alphaproteobacteria</taxon>
        <taxon>Hyphomicrobiales</taxon>
        <taxon>Nitrobacteraceae</taxon>
        <taxon>Bradyrhizobium</taxon>
    </lineage>
</organism>
<accession>A0A1M5JD61</accession>
<dbReference type="Proteomes" id="UP000190675">
    <property type="component" value="Chromosome I"/>
</dbReference>
<evidence type="ECO:0000313" key="1">
    <source>
        <dbReference type="EMBL" id="SHG38478.1"/>
    </source>
</evidence>
<dbReference type="RefSeq" id="WP_079565947.1">
    <property type="nucleotide sequence ID" value="NZ_LT670818.1"/>
</dbReference>
<proteinExistence type="predicted"/>
<protein>
    <submittedName>
        <fullName evidence="1">Uncharacterized protein</fullName>
    </submittedName>
</protein>
<gene>
    <name evidence="1" type="ORF">SAMN05444169_2146</name>
</gene>
<name>A0A1M5JD61_9BRAD</name>
<evidence type="ECO:0000313" key="2">
    <source>
        <dbReference type="Proteomes" id="UP000190675"/>
    </source>
</evidence>
<sequence>MIFDPIVYESSVMVRCDKDHSKKQQSVDKACDVDELFQHLASRPRNYRDSALNTTRRAGPSASSRLGTFRVHSAELRVKPNFLSRIKLILPVQSRLKKYSVFPKSQISLYPQPFTPLEGRIAIVTDAGLDAMDAGGAKDESVLLADGEVVWS</sequence>
<dbReference type="AlphaFoldDB" id="A0A1M5JD61"/>